<organism evidence="3 4">
    <name type="scientific">Thiothrix nivea (strain ATCC 35100 / DSM 5205 / JP2)</name>
    <dbReference type="NCBI Taxonomy" id="870187"/>
    <lineage>
        <taxon>Bacteria</taxon>
        <taxon>Pseudomonadati</taxon>
        <taxon>Pseudomonadota</taxon>
        <taxon>Gammaproteobacteria</taxon>
        <taxon>Thiotrichales</taxon>
        <taxon>Thiotrichaceae</taxon>
        <taxon>Thiothrix</taxon>
    </lineage>
</organism>
<name>A0A656HCA6_THINJ</name>
<evidence type="ECO:0000259" key="2">
    <source>
        <dbReference type="Pfam" id="PF07603"/>
    </source>
</evidence>
<reference evidence="4" key="1">
    <citation type="journal article" date="2011" name="Stand. Genomic Sci.">
        <title>Genome sequence of the filamentous, gliding Thiothrix nivea neotype strain (JP2(T)).</title>
        <authorList>
            <person name="Lapidus A."/>
            <person name="Nolan M."/>
            <person name="Lucas S."/>
            <person name="Glavina Del Rio T."/>
            <person name="Tice H."/>
            <person name="Cheng J.F."/>
            <person name="Tapia R."/>
            <person name="Han C."/>
            <person name="Goodwin L."/>
            <person name="Pitluck S."/>
            <person name="Liolios K."/>
            <person name="Pagani I."/>
            <person name="Ivanova N."/>
            <person name="Huntemann M."/>
            <person name="Mavromatis K."/>
            <person name="Mikhailova N."/>
            <person name="Pati A."/>
            <person name="Chen A."/>
            <person name="Palaniappan K."/>
            <person name="Land M."/>
            <person name="Brambilla E.M."/>
            <person name="Rohde M."/>
            <person name="Abt B."/>
            <person name="Verbarg S."/>
            <person name="Goker M."/>
            <person name="Bristow J."/>
            <person name="Eisen J.A."/>
            <person name="Markowitz V."/>
            <person name="Hugenholtz P."/>
            <person name="Kyrpides N.C."/>
            <person name="Klenk H.P."/>
            <person name="Woyke T."/>
        </authorList>
    </citation>
    <scope>NUCLEOTIDE SEQUENCE [LARGE SCALE GENOMIC DNA]</scope>
    <source>
        <strain evidence="4">ATCC 35100 / DSM 5205 / JP2</strain>
    </source>
</reference>
<evidence type="ECO:0000313" key="3">
    <source>
        <dbReference type="EMBL" id="EIJ34027.1"/>
    </source>
</evidence>
<dbReference type="InterPro" id="IPR011460">
    <property type="entry name" value="Lcl_C"/>
</dbReference>
<dbReference type="Pfam" id="PF07603">
    <property type="entry name" value="Lcl_C"/>
    <property type="match status" value="1"/>
</dbReference>
<dbReference type="Proteomes" id="UP000005317">
    <property type="component" value="Unassembled WGS sequence"/>
</dbReference>
<feature type="domain" description="Lcl C-terminal" evidence="2">
    <location>
        <begin position="48"/>
        <end position="184"/>
    </location>
</feature>
<feature type="signal peptide" evidence="1">
    <location>
        <begin position="1"/>
        <end position="26"/>
    </location>
</feature>
<dbReference type="OrthoDB" id="9793251at2"/>
<sequence precursor="true">MSLFNNGRSWIGIVLSLSLLPLVSHAQECLSNVERSTPTSRFTLHDDGTATDNRTGRTWRRCNEGETWNRSTKACVGAYKTYTWKDALLHVKALNAAGRGNPVGNWTTEVLEASPDTEWRLPNIKELRSIIEVTCVEPSVNLAVFPTTPVTVASTKPDNYPLYWSSSPAKDKEREAAWAIYFSDLPTNAINGESSEWNRKDTRLEQNGKLLIRLVRD</sequence>
<accession>A0A656HCA6</accession>
<keyword evidence="1" id="KW-0732">Signal</keyword>
<dbReference type="PANTHER" id="PTHR35812:SF1">
    <property type="entry name" value="LIPOPROTEIN"/>
    <property type="match status" value="1"/>
</dbReference>
<dbReference type="RefSeq" id="WP_002707970.1">
    <property type="nucleotide sequence ID" value="NZ_JH651384.1"/>
</dbReference>
<proteinExistence type="predicted"/>
<dbReference type="EMBL" id="JH651384">
    <property type="protein sequence ID" value="EIJ34027.1"/>
    <property type="molecule type" value="Genomic_DNA"/>
</dbReference>
<dbReference type="PANTHER" id="PTHR35812">
    <property type="entry name" value="LIPOPROTEIN"/>
    <property type="match status" value="1"/>
</dbReference>
<evidence type="ECO:0000313" key="4">
    <source>
        <dbReference type="Proteomes" id="UP000005317"/>
    </source>
</evidence>
<feature type="chain" id="PRO_5024880283" description="Lcl C-terminal domain-containing protein" evidence="1">
    <location>
        <begin position="27"/>
        <end position="217"/>
    </location>
</feature>
<keyword evidence="4" id="KW-1185">Reference proteome</keyword>
<evidence type="ECO:0000256" key="1">
    <source>
        <dbReference type="SAM" id="SignalP"/>
    </source>
</evidence>
<dbReference type="AlphaFoldDB" id="A0A656HCA6"/>
<protein>
    <recommendedName>
        <fullName evidence="2">Lcl C-terminal domain-containing protein</fullName>
    </recommendedName>
</protein>
<gene>
    <name evidence="3" type="ORF">Thini_1424</name>
</gene>